<comment type="caution">
    <text evidence="8">The sequence shown here is derived from an EMBL/GenBank/DDBJ whole genome shotgun (WGS) entry which is preliminary data.</text>
</comment>
<keyword evidence="1" id="KW-0677">Repeat</keyword>
<keyword evidence="5" id="KW-0175">Coiled coil</keyword>
<dbReference type="GO" id="GO:0006952">
    <property type="term" value="P:defense response"/>
    <property type="evidence" value="ECO:0007669"/>
    <property type="project" value="UniProtKB-KW"/>
</dbReference>
<evidence type="ECO:0000259" key="6">
    <source>
        <dbReference type="Pfam" id="PF18052"/>
    </source>
</evidence>
<evidence type="ECO:0000259" key="7">
    <source>
        <dbReference type="Pfam" id="PF23598"/>
    </source>
</evidence>
<name>A0AA88CSU2_FICCA</name>
<evidence type="ECO:0000313" key="8">
    <source>
        <dbReference type="EMBL" id="GMN28811.1"/>
    </source>
</evidence>
<evidence type="ECO:0000256" key="3">
    <source>
        <dbReference type="ARBA" id="ARBA00022821"/>
    </source>
</evidence>
<gene>
    <name evidence="8" type="ORF">TIFTF001_002183</name>
</gene>
<dbReference type="PANTHER" id="PTHR36766">
    <property type="entry name" value="PLANT BROAD-SPECTRUM MILDEW RESISTANCE PROTEIN RPW8"/>
    <property type="match status" value="1"/>
</dbReference>
<dbReference type="EMBL" id="BTGU01000002">
    <property type="protein sequence ID" value="GMN28811.1"/>
    <property type="molecule type" value="Genomic_DNA"/>
</dbReference>
<dbReference type="Pfam" id="PF18052">
    <property type="entry name" value="Rx_N"/>
    <property type="match status" value="1"/>
</dbReference>
<dbReference type="GO" id="GO:0005524">
    <property type="term" value="F:ATP binding"/>
    <property type="evidence" value="ECO:0007669"/>
    <property type="project" value="UniProtKB-KW"/>
</dbReference>
<feature type="domain" description="Disease resistance R13L4/SHOC-2-like LRR" evidence="7">
    <location>
        <begin position="189"/>
        <end position="374"/>
    </location>
</feature>
<keyword evidence="9" id="KW-1185">Reference proteome</keyword>
<evidence type="ECO:0000256" key="4">
    <source>
        <dbReference type="ARBA" id="ARBA00022840"/>
    </source>
</evidence>
<evidence type="ECO:0000313" key="9">
    <source>
        <dbReference type="Proteomes" id="UP001187192"/>
    </source>
</evidence>
<evidence type="ECO:0000256" key="1">
    <source>
        <dbReference type="ARBA" id="ARBA00022737"/>
    </source>
</evidence>
<proteinExistence type="predicted"/>
<accession>A0AA88CSU2</accession>
<organism evidence="8 9">
    <name type="scientific">Ficus carica</name>
    <name type="common">Common fig</name>
    <dbReference type="NCBI Taxonomy" id="3494"/>
    <lineage>
        <taxon>Eukaryota</taxon>
        <taxon>Viridiplantae</taxon>
        <taxon>Streptophyta</taxon>
        <taxon>Embryophyta</taxon>
        <taxon>Tracheophyta</taxon>
        <taxon>Spermatophyta</taxon>
        <taxon>Magnoliopsida</taxon>
        <taxon>eudicotyledons</taxon>
        <taxon>Gunneridae</taxon>
        <taxon>Pentapetalae</taxon>
        <taxon>rosids</taxon>
        <taxon>fabids</taxon>
        <taxon>Rosales</taxon>
        <taxon>Moraceae</taxon>
        <taxon>Ficeae</taxon>
        <taxon>Ficus</taxon>
    </lineage>
</organism>
<dbReference type="InterPro" id="IPR041118">
    <property type="entry name" value="Rx_N"/>
</dbReference>
<dbReference type="AlphaFoldDB" id="A0AA88CSU2"/>
<feature type="domain" description="Disease resistance N-terminal" evidence="6">
    <location>
        <begin position="14"/>
        <end position="101"/>
    </location>
</feature>
<dbReference type="Gene3D" id="1.20.5.4130">
    <property type="match status" value="1"/>
</dbReference>
<dbReference type="InterPro" id="IPR055414">
    <property type="entry name" value="LRR_R13L4/SHOC2-like"/>
</dbReference>
<keyword evidence="3" id="KW-0611">Plant defense</keyword>
<dbReference type="Pfam" id="PF23598">
    <property type="entry name" value="LRR_14"/>
    <property type="match status" value="1"/>
</dbReference>
<evidence type="ECO:0000256" key="5">
    <source>
        <dbReference type="SAM" id="Coils"/>
    </source>
</evidence>
<dbReference type="SUPFAM" id="SSF52058">
    <property type="entry name" value="L domain-like"/>
    <property type="match status" value="1"/>
</dbReference>
<sequence length="435" mass="49616">MQKNMVELVFGIAKEVVEKLASIAYREISLGNSIESDLKKLERTVSAIKAALEDAGEKQPLNRELDTWLTQLEDVFHDAENLLDEVECQVVRRQVVKMHAKIGRKVRRFFSRSNPLVFRISVGHKIKEIGVRLDEIAANKAKFHLAEKPERNDHVMMHGRRLQKTHSFVRASEIVVNGVGPLSSSLINECIVKFKHLRMLNLSNSSFEILPSNISRMKHLRHIDLSRNYKIKKLPNSICKLQRLQTLRLENCKELLELPRDMKCLIQLRFLSITTTQRRFSKNGIECLASLRTLFIGHCKNLVVLPHNMRRLTALETLVIGDCENLILTEEDDNNHRKTKLSLRTVVFGLLPKMMALPNWLRGCETSLQYLCIEDCPNLTALPQWLPNATSLAKLEIHKCQGTSIATRGTASTRLSKRIEDVRMSKIGGICFSSG</sequence>
<evidence type="ECO:0008006" key="10">
    <source>
        <dbReference type="Google" id="ProtNLM"/>
    </source>
</evidence>
<keyword evidence="2" id="KW-0547">Nucleotide-binding</keyword>
<dbReference type="Proteomes" id="UP001187192">
    <property type="component" value="Unassembled WGS sequence"/>
</dbReference>
<keyword evidence="4" id="KW-0067">ATP-binding</keyword>
<feature type="coiled-coil region" evidence="5">
    <location>
        <begin position="38"/>
        <end position="89"/>
    </location>
</feature>
<evidence type="ECO:0000256" key="2">
    <source>
        <dbReference type="ARBA" id="ARBA00022741"/>
    </source>
</evidence>
<dbReference type="Gene3D" id="3.80.10.10">
    <property type="entry name" value="Ribonuclease Inhibitor"/>
    <property type="match status" value="1"/>
</dbReference>
<reference evidence="8" key="1">
    <citation type="submission" date="2023-07" db="EMBL/GenBank/DDBJ databases">
        <title>draft genome sequence of fig (Ficus carica).</title>
        <authorList>
            <person name="Takahashi T."/>
            <person name="Nishimura K."/>
        </authorList>
    </citation>
    <scope>NUCLEOTIDE SEQUENCE</scope>
</reference>
<dbReference type="PANTHER" id="PTHR36766:SF61">
    <property type="entry name" value="NB-ARC DOMAIN DISEASE RESISTANCE PROTEIN"/>
    <property type="match status" value="1"/>
</dbReference>
<protein>
    <recommendedName>
        <fullName evidence="10">Rx N-terminal domain-containing protein</fullName>
    </recommendedName>
</protein>
<dbReference type="InterPro" id="IPR032675">
    <property type="entry name" value="LRR_dom_sf"/>
</dbReference>